<dbReference type="Pfam" id="PF00828">
    <property type="entry name" value="Ribosomal_L27A"/>
    <property type="match status" value="1"/>
</dbReference>
<dbReference type="PANTHER" id="PTHR12934:SF11">
    <property type="entry name" value="LARGE RIBOSOMAL SUBUNIT PROTEIN UL15M"/>
    <property type="match status" value="1"/>
</dbReference>
<feature type="domain" description="Large ribosomal subunit protein uL15/eL18" evidence="7">
    <location>
        <begin position="77"/>
        <end position="145"/>
    </location>
</feature>
<evidence type="ECO:0000256" key="1">
    <source>
        <dbReference type="ARBA" id="ARBA00007320"/>
    </source>
</evidence>
<dbReference type="Proteomes" id="UP000176233">
    <property type="component" value="Unassembled WGS sequence"/>
</dbReference>
<dbReference type="GO" id="GO:0022625">
    <property type="term" value="C:cytosolic large ribosomal subunit"/>
    <property type="evidence" value="ECO:0007669"/>
    <property type="project" value="TreeGrafter"/>
</dbReference>
<dbReference type="PANTHER" id="PTHR12934">
    <property type="entry name" value="50S RIBOSOMAL PROTEIN L15"/>
    <property type="match status" value="1"/>
</dbReference>
<evidence type="ECO:0000259" key="7">
    <source>
        <dbReference type="Pfam" id="PF00828"/>
    </source>
</evidence>
<evidence type="ECO:0000256" key="3">
    <source>
        <dbReference type="ARBA" id="ARBA00023274"/>
    </source>
</evidence>
<dbReference type="Gene3D" id="3.100.10.10">
    <property type="match status" value="1"/>
</dbReference>
<name>A0A1F5NRF5_9BACT</name>
<comment type="caution">
    <text evidence="8">The sequence shown here is derived from an EMBL/GenBank/DDBJ whole genome shotgun (WGS) entry which is preliminary data.</text>
</comment>
<dbReference type="InterPro" id="IPR030878">
    <property type="entry name" value="Ribosomal_uL15"/>
</dbReference>
<accession>A0A1F5NRF5</accession>
<dbReference type="GO" id="GO:0003735">
    <property type="term" value="F:structural constituent of ribosome"/>
    <property type="evidence" value="ECO:0007669"/>
    <property type="project" value="InterPro"/>
</dbReference>
<evidence type="ECO:0000256" key="4">
    <source>
        <dbReference type="HAMAP-Rule" id="MF_01341"/>
    </source>
</evidence>
<organism evidence="8 9">
    <name type="scientific">Candidatus Doudnabacteria bacterium RIFCSPHIGHO2_01_FULL_45_18</name>
    <dbReference type="NCBI Taxonomy" id="1817823"/>
    <lineage>
        <taxon>Bacteria</taxon>
        <taxon>Candidatus Doudnaibacteriota</taxon>
    </lineage>
</organism>
<comment type="similarity">
    <text evidence="1 4 5">Belongs to the universal ribosomal protein uL15 family.</text>
</comment>
<comment type="function">
    <text evidence="4">Binds to the 23S rRNA.</text>
</comment>
<dbReference type="AlphaFoldDB" id="A0A1F5NRF5"/>
<evidence type="ECO:0000313" key="9">
    <source>
        <dbReference type="Proteomes" id="UP000176233"/>
    </source>
</evidence>
<evidence type="ECO:0000256" key="6">
    <source>
        <dbReference type="SAM" id="MobiDB-lite"/>
    </source>
</evidence>
<dbReference type="GO" id="GO:0019843">
    <property type="term" value="F:rRNA binding"/>
    <property type="evidence" value="ECO:0007669"/>
    <property type="project" value="UniProtKB-UniRule"/>
</dbReference>
<evidence type="ECO:0000313" key="8">
    <source>
        <dbReference type="EMBL" id="OGE80134.1"/>
    </source>
</evidence>
<gene>
    <name evidence="4" type="primary">rplO</name>
    <name evidence="8" type="ORF">A2660_01655</name>
</gene>
<dbReference type="SUPFAM" id="SSF52080">
    <property type="entry name" value="Ribosomal proteins L15p and L18e"/>
    <property type="match status" value="1"/>
</dbReference>
<keyword evidence="4" id="KW-0694">RNA-binding</keyword>
<dbReference type="GO" id="GO:0006412">
    <property type="term" value="P:translation"/>
    <property type="evidence" value="ECO:0007669"/>
    <property type="project" value="UniProtKB-UniRule"/>
</dbReference>
<dbReference type="InterPro" id="IPR001196">
    <property type="entry name" value="Ribosomal_uL15_CS"/>
</dbReference>
<sequence>MLKLHELKPYNRATKRRKVVGRGVGSGHGTFSTRGAKGQKARSGSSIPVGFEGGRMPLHRQIPKRRGFTSRNTKAAVLNLNDLNNKFKAGDTVNPKVLFNLGLINSAQEEVKILSSGTLLKALTFEKIKFSAAALEKVQKAGGKIS</sequence>
<evidence type="ECO:0000256" key="5">
    <source>
        <dbReference type="RuleBase" id="RU003888"/>
    </source>
</evidence>
<dbReference type="InterPro" id="IPR021131">
    <property type="entry name" value="Ribosomal_uL15/eL18"/>
</dbReference>
<dbReference type="InterPro" id="IPR005749">
    <property type="entry name" value="Ribosomal_uL15_bac-type"/>
</dbReference>
<proteinExistence type="inferred from homology"/>
<comment type="subunit">
    <text evidence="4">Part of the 50S ribosomal subunit.</text>
</comment>
<evidence type="ECO:0000256" key="2">
    <source>
        <dbReference type="ARBA" id="ARBA00022980"/>
    </source>
</evidence>
<keyword evidence="3 4" id="KW-0687">Ribonucleoprotein</keyword>
<dbReference type="HAMAP" id="MF_01341">
    <property type="entry name" value="Ribosomal_uL15"/>
    <property type="match status" value="1"/>
</dbReference>
<keyword evidence="2 4" id="KW-0689">Ribosomal protein</keyword>
<dbReference type="InterPro" id="IPR036227">
    <property type="entry name" value="Ribosomal_uL15/eL18_sf"/>
</dbReference>
<dbReference type="EMBL" id="MFEJ01000020">
    <property type="protein sequence ID" value="OGE80134.1"/>
    <property type="molecule type" value="Genomic_DNA"/>
</dbReference>
<dbReference type="NCBIfam" id="TIGR01071">
    <property type="entry name" value="rplO_bact"/>
    <property type="match status" value="1"/>
</dbReference>
<dbReference type="PROSITE" id="PS00475">
    <property type="entry name" value="RIBOSOMAL_L15"/>
    <property type="match status" value="1"/>
</dbReference>
<protein>
    <recommendedName>
        <fullName evidence="4">Large ribosomal subunit protein uL15</fullName>
    </recommendedName>
</protein>
<reference evidence="8 9" key="1">
    <citation type="journal article" date="2016" name="Nat. Commun.">
        <title>Thousands of microbial genomes shed light on interconnected biogeochemical processes in an aquifer system.</title>
        <authorList>
            <person name="Anantharaman K."/>
            <person name="Brown C.T."/>
            <person name="Hug L.A."/>
            <person name="Sharon I."/>
            <person name="Castelle C.J."/>
            <person name="Probst A.J."/>
            <person name="Thomas B.C."/>
            <person name="Singh A."/>
            <person name="Wilkins M.J."/>
            <person name="Karaoz U."/>
            <person name="Brodie E.L."/>
            <person name="Williams K.H."/>
            <person name="Hubbard S.S."/>
            <person name="Banfield J.F."/>
        </authorList>
    </citation>
    <scope>NUCLEOTIDE SEQUENCE [LARGE SCALE GENOMIC DNA]</scope>
</reference>
<feature type="region of interest" description="Disordered" evidence="6">
    <location>
        <begin position="21"/>
        <end position="56"/>
    </location>
</feature>
<keyword evidence="4" id="KW-0699">rRNA-binding</keyword>